<dbReference type="EMBL" id="UYWW01001867">
    <property type="protein sequence ID" value="VDM11097.1"/>
    <property type="molecule type" value="Genomic_DNA"/>
</dbReference>
<dbReference type="InterPro" id="IPR000387">
    <property type="entry name" value="Tyr_Pase_dom"/>
</dbReference>
<dbReference type="Gene3D" id="3.90.190.10">
    <property type="entry name" value="Protein tyrosine phosphatase superfamily"/>
    <property type="match status" value="1"/>
</dbReference>
<dbReference type="PANTHER" id="PTHR19134:SF449">
    <property type="entry name" value="TYROSINE-PROTEIN PHOSPHATASE 1"/>
    <property type="match status" value="1"/>
</dbReference>
<dbReference type="PROSITE" id="PS50056">
    <property type="entry name" value="TYR_PHOSPHATASE_2"/>
    <property type="match status" value="1"/>
</dbReference>
<dbReference type="PRINTS" id="PR00700">
    <property type="entry name" value="PRTYPHPHTASE"/>
</dbReference>
<dbReference type="OrthoDB" id="5775049at2759"/>
<keyword evidence="1" id="KW-0472">Membrane</keyword>
<dbReference type="PANTHER" id="PTHR19134">
    <property type="entry name" value="RECEPTOR-TYPE TYROSINE-PROTEIN PHOSPHATASE"/>
    <property type="match status" value="1"/>
</dbReference>
<keyword evidence="5" id="KW-1185">Reference proteome</keyword>
<reference evidence="4 5" key="1">
    <citation type="submission" date="2018-11" db="EMBL/GenBank/DDBJ databases">
        <authorList>
            <consortium name="Pathogen Informatics"/>
        </authorList>
    </citation>
    <scope>NUCLEOTIDE SEQUENCE [LARGE SCALE GENOMIC DNA]</scope>
</reference>
<keyword evidence="1" id="KW-1133">Transmembrane helix</keyword>
<dbReference type="Pfam" id="PF00102">
    <property type="entry name" value="Y_phosphatase"/>
    <property type="match status" value="1"/>
</dbReference>
<dbReference type="Proteomes" id="UP000270924">
    <property type="component" value="Unassembled WGS sequence"/>
</dbReference>
<feature type="domain" description="Tyrosine specific protein phosphatases" evidence="3">
    <location>
        <begin position="169"/>
        <end position="247"/>
    </location>
</feature>
<accession>A0A3P7E336</accession>
<sequence>MLREHDMMRQKERHISSFMQNQKKNRYQHIVLYNEGAVILKVTKNDAKDDDYIHATKIKGNFGSYILAQSPKRTTINSWLRMIWQFNVTIIICLIPLISENKCAKYFEKEEGKKFKQKYFMIKTVSSRIEGSITTFILKLTNKYDLGERTIYVLVFTGWQEVSKRPVISELLGLLRAAWAVEQSNVSDKKYPILVHGVSGTRRTGTYVLLSILCKQMTEHGKLSLITACLAVRSYRYHVMSNLYYFIILLEGLLIYAADIGLIDQTKQSFAVAKKV</sequence>
<evidence type="ECO:0008006" key="6">
    <source>
        <dbReference type="Google" id="ProtNLM"/>
    </source>
</evidence>
<dbReference type="InParanoid" id="A0A3P7E336"/>
<name>A0A3P7E336_WUCBA</name>
<feature type="transmembrane region" description="Helical" evidence="1">
    <location>
        <begin position="243"/>
        <end position="263"/>
    </location>
</feature>
<evidence type="ECO:0000259" key="2">
    <source>
        <dbReference type="PROSITE" id="PS50055"/>
    </source>
</evidence>
<keyword evidence="1" id="KW-0812">Transmembrane</keyword>
<dbReference type="PROSITE" id="PS50055">
    <property type="entry name" value="TYR_PHOSPHATASE_PTP"/>
    <property type="match status" value="1"/>
</dbReference>
<dbReference type="FunCoup" id="A0A3P7E336">
    <property type="interactions" value="108"/>
</dbReference>
<dbReference type="AlphaFoldDB" id="A0A3P7E336"/>
<dbReference type="InterPro" id="IPR000242">
    <property type="entry name" value="PTP_cat"/>
</dbReference>
<evidence type="ECO:0000256" key="1">
    <source>
        <dbReference type="SAM" id="Phobius"/>
    </source>
</evidence>
<dbReference type="GO" id="GO:0004725">
    <property type="term" value="F:protein tyrosine phosphatase activity"/>
    <property type="evidence" value="ECO:0007669"/>
    <property type="project" value="InterPro"/>
</dbReference>
<dbReference type="SMART" id="SM00404">
    <property type="entry name" value="PTPc_motif"/>
    <property type="match status" value="1"/>
</dbReference>
<feature type="domain" description="Tyrosine-protein phosphatase" evidence="2">
    <location>
        <begin position="1"/>
        <end position="256"/>
    </location>
</feature>
<dbReference type="OMA" id="KENTCGD"/>
<dbReference type="CDD" id="cd00047">
    <property type="entry name" value="PTPc"/>
    <property type="match status" value="1"/>
</dbReference>
<dbReference type="SUPFAM" id="SSF52799">
    <property type="entry name" value="(Phosphotyrosine protein) phosphatases II"/>
    <property type="match status" value="1"/>
</dbReference>
<dbReference type="InterPro" id="IPR050348">
    <property type="entry name" value="Protein-Tyr_Phosphatase"/>
</dbReference>
<dbReference type="InterPro" id="IPR003595">
    <property type="entry name" value="Tyr_Pase_cat"/>
</dbReference>
<evidence type="ECO:0000313" key="4">
    <source>
        <dbReference type="EMBL" id="VDM11097.1"/>
    </source>
</evidence>
<dbReference type="SMART" id="SM00194">
    <property type="entry name" value="PTPc"/>
    <property type="match status" value="1"/>
</dbReference>
<gene>
    <name evidence="4" type="ORF">WBA_LOCUS4483</name>
</gene>
<evidence type="ECO:0000313" key="5">
    <source>
        <dbReference type="Proteomes" id="UP000270924"/>
    </source>
</evidence>
<organism evidence="4 5">
    <name type="scientific">Wuchereria bancrofti</name>
    <dbReference type="NCBI Taxonomy" id="6293"/>
    <lineage>
        <taxon>Eukaryota</taxon>
        <taxon>Metazoa</taxon>
        <taxon>Ecdysozoa</taxon>
        <taxon>Nematoda</taxon>
        <taxon>Chromadorea</taxon>
        <taxon>Rhabditida</taxon>
        <taxon>Spirurina</taxon>
        <taxon>Spiruromorpha</taxon>
        <taxon>Filarioidea</taxon>
        <taxon>Onchocercidae</taxon>
        <taxon>Wuchereria</taxon>
    </lineage>
</organism>
<proteinExistence type="predicted"/>
<protein>
    <recommendedName>
        <fullName evidence="6">Tyrosine-protein phosphatase domain-containing protein</fullName>
    </recommendedName>
</protein>
<dbReference type="InterPro" id="IPR029021">
    <property type="entry name" value="Prot-tyrosine_phosphatase-like"/>
</dbReference>
<evidence type="ECO:0000259" key="3">
    <source>
        <dbReference type="PROSITE" id="PS50056"/>
    </source>
</evidence>